<sequence length="888" mass="103272">MLLVLSRLVYMQQQNDIEEFMKILSETIDQSVMDLRQKFNIESISNYFIPISNYNMQPGALLPYNKAKWNKLMNITQSSHQNLLKYLDVHKYPCHVRRPINVQELDIFNGRIVDLNNIDMKEEDESCVENTFLEEMKNVIFNNIFPEEINSSRVSNRYSSVFLAEIQTGKQYRYPASGSSLEDIICIRDQFLQKQQIIIGFGSESTDLLKSKQKVLTQNINYSKTYSNSYSFEDRCIDRSVRVFVKGIQHVFVSVPQIISAKDIQSYLQNIQLTDPTIDQIISALEIINKEFSSNYEKSHILNNISNNTNSSLFKSTEVLILVSSLDTFQIRRVQNILKKHKFLLISLQNINININFKTLNPNSNSNDEYKIKVLFNKAIQIHNIQELSSNFKLFSAKKDEFGQISFILCSNTDKYLICSKIPQKGFLIQPQAQILFENFGQVLIMNKDNFIIQVDSFNQNVGQQFGQHVGSQINQTIINIIQTNTSTMCHLFNKIVISTQLDHDLIYMIYLEIPNSYTSVLPNTQVYGDIEFNASILCYNLSYYDQQCTNKLNIYFPQNYIGSNILSPQQSIYMKGVTMTVQISQKFALFLETEFDFTQTNQSTYFNIFNESITDTSRFLIALSQKRNYDALKNTYDYVKQYFDDAILYVGRTTVSGPMAIYPDNKMTEKTFKIIHNISIKTIIDNVMLNTNLVLKEFDCEFFTDSGINQDQCLFVGLPFTNFLLAQDFFVVRKSSAFQLFLRHNKQIVVDLDLYHYKFQINSLSQDSFSYKCSQYDYQIINWIFFNSGFGNCIYVEQAKTFNINQILFELKHNIIKTNYVIVPLISSKSIILGFKSDITQDFEYSIVIICLYNQLSEIEILMQQKNGCKRKRLRYNQVGLNTTKLQ</sequence>
<accession>A0AA86PN30</accession>
<dbReference type="Proteomes" id="UP001642409">
    <property type="component" value="Unassembled WGS sequence"/>
</dbReference>
<evidence type="ECO:0000313" key="2">
    <source>
        <dbReference type="EMBL" id="CAL6029178.1"/>
    </source>
</evidence>
<dbReference type="EMBL" id="CATOUU010000695">
    <property type="protein sequence ID" value="CAI9941663.1"/>
    <property type="molecule type" value="Genomic_DNA"/>
</dbReference>
<evidence type="ECO:0000313" key="1">
    <source>
        <dbReference type="EMBL" id="CAI9941663.1"/>
    </source>
</evidence>
<dbReference type="AlphaFoldDB" id="A0AA86PN30"/>
<reference evidence="2 3" key="2">
    <citation type="submission" date="2024-07" db="EMBL/GenBank/DDBJ databases">
        <authorList>
            <person name="Akdeniz Z."/>
        </authorList>
    </citation>
    <scope>NUCLEOTIDE SEQUENCE [LARGE SCALE GENOMIC DNA]</scope>
</reference>
<protein>
    <submittedName>
        <fullName evidence="1">Uncharacterized protein</fullName>
    </submittedName>
</protein>
<keyword evidence="3" id="KW-1185">Reference proteome</keyword>
<gene>
    <name evidence="1" type="ORF">HINF_LOCUS29308</name>
    <name evidence="2" type="ORF">HINF_LOCUS32164</name>
</gene>
<organism evidence="1">
    <name type="scientific">Hexamita inflata</name>
    <dbReference type="NCBI Taxonomy" id="28002"/>
    <lineage>
        <taxon>Eukaryota</taxon>
        <taxon>Metamonada</taxon>
        <taxon>Diplomonadida</taxon>
        <taxon>Hexamitidae</taxon>
        <taxon>Hexamitinae</taxon>
        <taxon>Hexamita</taxon>
    </lineage>
</organism>
<name>A0AA86PN30_9EUKA</name>
<reference evidence="1" key="1">
    <citation type="submission" date="2023-06" db="EMBL/GenBank/DDBJ databases">
        <authorList>
            <person name="Kurt Z."/>
        </authorList>
    </citation>
    <scope>NUCLEOTIDE SEQUENCE</scope>
</reference>
<dbReference type="EMBL" id="CAXDID020000109">
    <property type="protein sequence ID" value="CAL6029178.1"/>
    <property type="molecule type" value="Genomic_DNA"/>
</dbReference>
<proteinExistence type="predicted"/>
<evidence type="ECO:0000313" key="3">
    <source>
        <dbReference type="Proteomes" id="UP001642409"/>
    </source>
</evidence>
<comment type="caution">
    <text evidence="1">The sequence shown here is derived from an EMBL/GenBank/DDBJ whole genome shotgun (WGS) entry which is preliminary data.</text>
</comment>